<keyword evidence="11" id="KW-1185">Reference proteome</keyword>
<evidence type="ECO:0000313" key="11">
    <source>
        <dbReference type="Proteomes" id="UP000243739"/>
    </source>
</evidence>
<evidence type="ECO:0000256" key="7">
    <source>
        <dbReference type="ARBA" id="ARBA00023136"/>
    </source>
</evidence>
<feature type="transmembrane region" description="Helical" evidence="8">
    <location>
        <begin position="148"/>
        <end position="170"/>
    </location>
</feature>
<dbReference type="AlphaFoldDB" id="A0A1D2YUU1"/>
<evidence type="ECO:0000256" key="1">
    <source>
        <dbReference type="ARBA" id="ARBA00004651"/>
    </source>
</evidence>
<keyword evidence="5 8" id="KW-0812">Transmembrane</keyword>
<dbReference type="NCBIfam" id="NF008049">
    <property type="entry name" value="PRK10782.1"/>
    <property type="match status" value="1"/>
</dbReference>
<keyword evidence="6 8" id="KW-1133">Transmembrane helix</keyword>
<evidence type="ECO:0000256" key="4">
    <source>
        <dbReference type="ARBA" id="ARBA00022475"/>
    </source>
</evidence>
<dbReference type="PANTHER" id="PTHR30450:SF1">
    <property type="entry name" value="D-METHIONINE TRANSPORT SYSTEM PERMEASE PROTEIN METI-RELATED"/>
    <property type="match status" value="1"/>
</dbReference>
<dbReference type="CDD" id="cd06261">
    <property type="entry name" value="TM_PBP2"/>
    <property type="match status" value="1"/>
</dbReference>
<dbReference type="GO" id="GO:0005886">
    <property type="term" value="C:plasma membrane"/>
    <property type="evidence" value="ECO:0007669"/>
    <property type="project" value="UniProtKB-SubCell"/>
</dbReference>
<evidence type="ECO:0000256" key="5">
    <source>
        <dbReference type="ARBA" id="ARBA00022692"/>
    </source>
</evidence>
<feature type="domain" description="ABC transmembrane type-1" evidence="9">
    <location>
        <begin position="15"/>
        <end position="209"/>
    </location>
</feature>
<evidence type="ECO:0000256" key="2">
    <source>
        <dbReference type="ARBA" id="ARBA00007069"/>
    </source>
</evidence>
<dbReference type="InterPro" id="IPR035906">
    <property type="entry name" value="MetI-like_sf"/>
</dbReference>
<dbReference type="EMBL" id="MIJF01000024">
    <property type="protein sequence ID" value="OEF99406.1"/>
    <property type="molecule type" value="Genomic_DNA"/>
</dbReference>
<dbReference type="PROSITE" id="PS50928">
    <property type="entry name" value="ABC_TM1"/>
    <property type="match status" value="1"/>
</dbReference>
<dbReference type="Proteomes" id="UP000243739">
    <property type="component" value="Unassembled WGS sequence"/>
</dbReference>
<name>A0A1D2YUU1_9BACI</name>
<sequence>MLLEYRELTQLLEATIETLYMLGLSGLLTVILGIPLGIMLFLTDKGQLLENSTLNRIIGLIVNVFRSIPFIILIVLIMPLTRVIVGTTIGPTAATVPLIIGATPFFARLVETALREVNKGVVEAAISMGANVFQIIWKVYLPEALPSILSGITVTLVALIGYSAMAGVVGGGGLGNMAIVYGYQMYNTPVMLSTTFVILLLVIFIQFLGDFLARKIDKK</sequence>
<gene>
    <name evidence="10" type="ORF">BHF71_02145</name>
</gene>
<dbReference type="STRING" id="337097.BHF71_02145"/>
<dbReference type="FunFam" id="1.10.3720.10:FF:000002">
    <property type="entry name" value="D-methionine ABC transporter permease MetI"/>
    <property type="match status" value="1"/>
</dbReference>
<evidence type="ECO:0000313" key="10">
    <source>
        <dbReference type="EMBL" id="OEF99406.1"/>
    </source>
</evidence>
<comment type="subcellular location">
    <subcellularLocation>
        <location evidence="1 8">Cell membrane</location>
        <topology evidence="1 8">Multi-pass membrane protein</topology>
    </subcellularLocation>
</comment>
<comment type="similarity">
    <text evidence="2">Belongs to the binding-protein-dependent transport system permease family. CysTW subfamily.</text>
</comment>
<keyword evidence="7 8" id="KW-0472">Membrane</keyword>
<organism evidence="10 11">
    <name type="scientific">Vulcanibacillus modesticaldus</name>
    <dbReference type="NCBI Taxonomy" id="337097"/>
    <lineage>
        <taxon>Bacteria</taxon>
        <taxon>Bacillati</taxon>
        <taxon>Bacillota</taxon>
        <taxon>Bacilli</taxon>
        <taxon>Bacillales</taxon>
        <taxon>Bacillaceae</taxon>
        <taxon>Vulcanibacillus</taxon>
    </lineage>
</organism>
<dbReference type="PANTHER" id="PTHR30450">
    <property type="entry name" value="ABC TRANSPORTER PERMEASE"/>
    <property type="match status" value="1"/>
</dbReference>
<dbReference type="GO" id="GO:0048473">
    <property type="term" value="P:D-methionine transmembrane transport"/>
    <property type="evidence" value="ECO:0007669"/>
    <property type="project" value="TreeGrafter"/>
</dbReference>
<evidence type="ECO:0000256" key="3">
    <source>
        <dbReference type="ARBA" id="ARBA00022448"/>
    </source>
</evidence>
<feature type="transmembrane region" description="Helical" evidence="8">
    <location>
        <begin position="54"/>
        <end position="77"/>
    </location>
</feature>
<protein>
    <submittedName>
        <fullName evidence="10">Methionine ABC transporter permease</fullName>
    </submittedName>
</protein>
<reference evidence="10 11" key="1">
    <citation type="submission" date="2016-09" db="EMBL/GenBank/DDBJ databases">
        <title>Draft genome sequence for the type strain of Vulcanibacillus modesticaldus BR, a strictly anaerobic, moderately thermophilic, and nitrate-reducing bacterium from deep sea-hydrothermal vents of the Mid-Atlantic Ridge.</title>
        <authorList>
            <person name="Abin C.A."/>
            <person name="Hollibaugh J.T."/>
        </authorList>
    </citation>
    <scope>NUCLEOTIDE SEQUENCE [LARGE SCALE GENOMIC DNA]</scope>
    <source>
        <strain evidence="10 11">BR</strain>
    </source>
</reference>
<feature type="transmembrane region" description="Helical" evidence="8">
    <location>
        <begin position="20"/>
        <end position="42"/>
    </location>
</feature>
<comment type="caution">
    <text evidence="10">The sequence shown here is derived from an EMBL/GenBank/DDBJ whole genome shotgun (WGS) entry which is preliminary data.</text>
</comment>
<evidence type="ECO:0000256" key="8">
    <source>
        <dbReference type="RuleBase" id="RU363032"/>
    </source>
</evidence>
<feature type="transmembrane region" description="Helical" evidence="8">
    <location>
        <begin position="83"/>
        <end position="107"/>
    </location>
</feature>
<dbReference type="InterPro" id="IPR051322">
    <property type="entry name" value="AA_ABC_Transporter_Permease"/>
</dbReference>
<dbReference type="Pfam" id="PF00528">
    <property type="entry name" value="BPD_transp_1"/>
    <property type="match status" value="1"/>
</dbReference>
<keyword evidence="4" id="KW-1003">Cell membrane</keyword>
<evidence type="ECO:0000259" key="9">
    <source>
        <dbReference type="PROSITE" id="PS50928"/>
    </source>
</evidence>
<accession>A0A1D2YUU1</accession>
<keyword evidence="3 8" id="KW-0813">Transport</keyword>
<evidence type="ECO:0000256" key="6">
    <source>
        <dbReference type="ARBA" id="ARBA00022989"/>
    </source>
</evidence>
<proteinExistence type="inferred from homology"/>
<dbReference type="Gene3D" id="1.10.3720.10">
    <property type="entry name" value="MetI-like"/>
    <property type="match status" value="1"/>
</dbReference>
<dbReference type="InterPro" id="IPR000515">
    <property type="entry name" value="MetI-like"/>
</dbReference>
<dbReference type="SUPFAM" id="SSF161098">
    <property type="entry name" value="MetI-like"/>
    <property type="match status" value="1"/>
</dbReference>
<feature type="transmembrane region" description="Helical" evidence="8">
    <location>
        <begin position="190"/>
        <end position="213"/>
    </location>
</feature>